<keyword evidence="2" id="KW-0732">Signal</keyword>
<keyword evidence="1" id="KW-0472">Membrane</keyword>
<sequence>MNYKFFSSLKIASILLLASASTVSSVFIPKSSTNLFTADQIGSLRKGKQQYIDFDLSSNLGRGRELSDGTQSVLESSRGGSIANSKTTLIAPTIYTVYTAMLICIIYQLRDALVLKTLGSKALALVTGALIWDNGVIAIGSFFFRDASSNPTKYNILKLLSYPRFTLHAVGERLQVLAFYNQNLSRWQ</sequence>
<comment type="caution">
    <text evidence="3">The sequence shown here is derived from an EMBL/GenBank/DDBJ whole genome shotgun (WGS) entry which is preliminary data.</text>
</comment>
<feature type="transmembrane region" description="Helical" evidence="1">
    <location>
        <begin position="122"/>
        <end position="144"/>
    </location>
</feature>
<proteinExistence type="predicted"/>
<evidence type="ECO:0000313" key="3">
    <source>
        <dbReference type="EMBL" id="GFH57886.1"/>
    </source>
</evidence>
<name>A0AAD3HC75_9STRA</name>
<organism evidence="3 4">
    <name type="scientific">Chaetoceros tenuissimus</name>
    <dbReference type="NCBI Taxonomy" id="426638"/>
    <lineage>
        <taxon>Eukaryota</taxon>
        <taxon>Sar</taxon>
        <taxon>Stramenopiles</taxon>
        <taxon>Ochrophyta</taxon>
        <taxon>Bacillariophyta</taxon>
        <taxon>Coscinodiscophyceae</taxon>
        <taxon>Chaetocerotophycidae</taxon>
        <taxon>Chaetocerotales</taxon>
        <taxon>Chaetocerotaceae</taxon>
        <taxon>Chaetoceros</taxon>
    </lineage>
</organism>
<dbReference type="AlphaFoldDB" id="A0AAD3HC75"/>
<evidence type="ECO:0000313" key="4">
    <source>
        <dbReference type="Proteomes" id="UP001054902"/>
    </source>
</evidence>
<feature type="signal peptide" evidence="2">
    <location>
        <begin position="1"/>
        <end position="25"/>
    </location>
</feature>
<gene>
    <name evidence="3" type="ORF">CTEN210_14362</name>
</gene>
<dbReference type="EMBL" id="BLLK01000058">
    <property type="protein sequence ID" value="GFH57886.1"/>
    <property type="molecule type" value="Genomic_DNA"/>
</dbReference>
<keyword evidence="4" id="KW-1185">Reference proteome</keyword>
<evidence type="ECO:0000256" key="2">
    <source>
        <dbReference type="SAM" id="SignalP"/>
    </source>
</evidence>
<feature type="chain" id="PRO_5042029828" evidence="2">
    <location>
        <begin position="26"/>
        <end position="188"/>
    </location>
</feature>
<dbReference type="Proteomes" id="UP001054902">
    <property type="component" value="Unassembled WGS sequence"/>
</dbReference>
<keyword evidence="1" id="KW-0812">Transmembrane</keyword>
<protein>
    <submittedName>
        <fullName evidence="3">Uncharacterized protein</fullName>
    </submittedName>
</protein>
<evidence type="ECO:0000256" key="1">
    <source>
        <dbReference type="SAM" id="Phobius"/>
    </source>
</evidence>
<reference evidence="3 4" key="1">
    <citation type="journal article" date="2021" name="Sci. Rep.">
        <title>The genome of the diatom Chaetoceros tenuissimus carries an ancient integrated fragment of an extant virus.</title>
        <authorList>
            <person name="Hongo Y."/>
            <person name="Kimura K."/>
            <person name="Takaki Y."/>
            <person name="Yoshida Y."/>
            <person name="Baba S."/>
            <person name="Kobayashi G."/>
            <person name="Nagasaki K."/>
            <person name="Hano T."/>
            <person name="Tomaru Y."/>
        </authorList>
    </citation>
    <scope>NUCLEOTIDE SEQUENCE [LARGE SCALE GENOMIC DNA]</scope>
    <source>
        <strain evidence="3 4">NIES-3715</strain>
    </source>
</reference>
<accession>A0AAD3HC75</accession>
<feature type="transmembrane region" description="Helical" evidence="1">
    <location>
        <begin position="89"/>
        <end position="110"/>
    </location>
</feature>
<keyword evidence="1" id="KW-1133">Transmembrane helix</keyword>